<proteinExistence type="predicted"/>
<name>A0A8J6U468_9FLAO</name>
<gene>
    <name evidence="1" type="ORF">ICJ85_08210</name>
</gene>
<comment type="caution">
    <text evidence="1">The sequence shown here is derived from an EMBL/GenBank/DDBJ whole genome shotgun (WGS) entry which is preliminary data.</text>
</comment>
<evidence type="ECO:0000313" key="1">
    <source>
        <dbReference type="EMBL" id="MBD0824005.1"/>
    </source>
</evidence>
<accession>A0A8J6U468</accession>
<protein>
    <submittedName>
        <fullName evidence="1">Uncharacterized protein</fullName>
    </submittedName>
</protein>
<dbReference type="AlphaFoldDB" id="A0A8J6U468"/>
<dbReference type="RefSeq" id="WP_188223310.1">
    <property type="nucleotide sequence ID" value="NZ_JACVXD010000003.1"/>
</dbReference>
<evidence type="ECO:0000313" key="2">
    <source>
        <dbReference type="Proteomes" id="UP000621516"/>
    </source>
</evidence>
<reference evidence="1 2" key="1">
    <citation type="journal article" date="2018" name="J. Microbiol.">
        <title>Aestuariibaculum marinum sp. nov., a marine bacterium isolated from seawater in South Korea.</title>
        <authorList>
            <person name="Choi J."/>
            <person name="Lee D."/>
            <person name="Jang J.H."/>
            <person name="Cha S."/>
            <person name="Seo T."/>
        </authorList>
    </citation>
    <scope>NUCLEOTIDE SEQUENCE [LARGE SCALE GENOMIC DNA]</scope>
    <source>
        <strain evidence="1 2">IP7</strain>
    </source>
</reference>
<organism evidence="1 2">
    <name type="scientific">Aestuariibaculum marinum</name>
    <dbReference type="NCBI Taxonomy" id="2683592"/>
    <lineage>
        <taxon>Bacteria</taxon>
        <taxon>Pseudomonadati</taxon>
        <taxon>Bacteroidota</taxon>
        <taxon>Flavobacteriia</taxon>
        <taxon>Flavobacteriales</taxon>
        <taxon>Flavobacteriaceae</taxon>
    </lineage>
</organism>
<dbReference type="Proteomes" id="UP000621516">
    <property type="component" value="Unassembled WGS sequence"/>
</dbReference>
<dbReference type="EMBL" id="JACVXD010000003">
    <property type="protein sequence ID" value="MBD0824005.1"/>
    <property type="molecule type" value="Genomic_DNA"/>
</dbReference>
<keyword evidence="2" id="KW-1185">Reference proteome</keyword>
<sequence>MKSKYALKLGLSLCAFVILGLVSINSFAFNVSKSNLLCKTINQDSDVIATINKKTSEKDFEDIKNMMKDSGVTASFKNIERNELNEITGLKIELRADNNQSAISSFSSTNPIPEITFGRKNSSLFISSKNSLDQNALGFSNMPNMQLFSFDNDSIPGMNLKNFGSFNLDDFFNNENGSFSFNGQNIDMDKLRKQLEEQFDSEAFSSLFNPEHGKPGQFKFIDDPNTNKLIIIDGKESDFDTLDKLAKENKLKVVDHLKPKTAMSIYGEKAKDGAVIATTK</sequence>